<comment type="caution">
    <text evidence="2">The sequence shown here is derived from an EMBL/GenBank/DDBJ whole genome shotgun (WGS) entry which is preliminary data.</text>
</comment>
<organism evidence="2 3">
    <name type="scientific">Pelagomonas calceolata</name>
    <dbReference type="NCBI Taxonomy" id="35677"/>
    <lineage>
        <taxon>Eukaryota</taxon>
        <taxon>Sar</taxon>
        <taxon>Stramenopiles</taxon>
        <taxon>Ochrophyta</taxon>
        <taxon>Pelagophyceae</taxon>
        <taxon>Pelagomonadales</taxon>
        <taxon>Pelagomonadaceae</taxon>
        <taxon>Pelagomonas</taxon>
    </lineage>
</organism>
<dbReference type="SUPFAM" id="SSF53335">
    <property type="entry name" value="S-adenosyl-L-methionine-dependent methyltransferases"/>
    <property type="match status" value="1"/>
</dbReference>
<dbReference type="CDD" id="cd02440">
    <property type="entry name" value="AdoMet_MTases"/>
    <property type="match status" value="1"/>
</dbReference>
<dbReference type="EMBL" id="CAKKNE010000001">
    <property type="protein sequence ID" value="CAH0365241.1"/>
    <property type="molecule type" value="Genomic_DNA"/>
</dbReference>
<evidence type="ECO:0000313" key="3">
    <source>
        <dbReference type="Proteomes" id="UP000789595"/>
    </source>
</evidence>
<feature type="signal peptide" evidence="1">
    <location>
        <begin position="1"/>
        <end position="16"/>
    </location>
</feature>
<protein>
    <submittedName>
        <fullName evidence="2">Uncharacterized protein</fullName>
    </submittedName>
</protein>
<keyword evidence="3" id="KW-1185">Reference proteome</keyword>
<proteinExistence type="predicted"/>
<dbReference type="InterPro" id="IPR029063">
    <property type="entry name" value="SAM-dependent_MTases_sf"/>
</dbReference>
<dbReference type="AlphaFoldDB" id="A0A8J2S8E1"/>
<dbReference type="Proteomes" id="UP000789595">
    <property type="component" value="Unassembled WGS sequence"/>
</dbReference>
<name>A0A8J2S8E1_9STRA</name>
<evidence type="ECO:0000256" key="1">
    <source>
        <dbReference type="SAM" id="SignalP"/>
    </source>
</evidence>
<keyword evidence="1" id="KW-0732">Signal</keyword>
<accession>A0A8J2S8E1</accession>
<feature type="chain" id="PRO_5035305984" evidence="1">
    <location>
        <begin position="17"/>
        <end position="656"/>
    </location>
</feature>
<evidence type="ECO:0000313" key="2">
    <source>
        <dbReference type="EMBL" id="CAH0365241.1"/>
    </source>
</evidence>
<reference evidence="2" key="1">
    <citation type="submission" date="2021-11" db="EMBL/GenBank/DDBJ databases">
        <authorList>
            <consortium name="Genoscope - CEA"/>
            <person name="William W."/>
        </authorList>
    </citation>
    <scope>NUCLEOTIDE SEQUENCE</scope>
</reference>
<sequence length="656" mass="71582">MRARGALLALVGHLLAEALLRAPVQAPQPLASREPPLVDEPPFVDGVEAWLRTRGIDYNAAARGRRETTLVLGDNNLRLRLLPTPRSPEDCLDPGSSARLTDAAEAEGSSIIHLHEDTWRQRGDIVRDRLLNRVQATQRVYARKTTARSIAAEEAIAFLDAHHLWGPTNAKYAYGLFLQDDLIAVATFTKRKLVKRGRGSKRRTHELLRFCARRDMRVVGGITKLLSAFKKDRDVDDIVTNIDRDWGGGAGWRAIGFETVEIMPPLPMAIDANEGRRRFLCGRSVGIHRPGLPDDLVAELAASADGATERVAARGLNLIHDSGVERLLLKVSESQESCEDLWTTQRPRKNGYYGPTALPGIAALLDDARRFPPGDDESHDVAAWFRAAGSHSDARVLASQASDFGNSTVELRERNGGWRTLGLNCDDGRNIYHGIYNADDPTLLLAEHLRTAAALFVAALPIDRPLRFLHLGHGAGVLQRYLQAVLPGSDHVSVDLDGAVLDVSAFEAPHAGRAVRGDALDYVLRSEETYDAIFVDIFDEQNVCPAAFSGAIFLDAAASRLADDGVLIHNLHIGGKKRDAAVARAEDALARHFHAAYRADSVDSSPTGGNALLVGAKRALGRARIHENATRAGLKFDAGTRVRRLVRLCCNDDVCT</sequence>
<dbReference type="Gene3D" id="3.40.50.150">
    <property type="entry name" value="Vaccinia Virus protein VP39"/>
    <property type="match status" value="1"/>
</dbReference>
<dbReference type="OrthoDB" id="45724at2759"/>
<gene>
    <name evidence="2" type="ORF">PECAL_1P16690</name>
</gene>